<evidence type="ECO:0000313" key="5">
    <source>
        <dbReference type="Proteomes" id="UP000799776"/>
    </source>
</evidence>
<dbReference type="PANTHER" id="PTHR46494:SF1">
    <property type="entry name" value="CORA FAMILY METAL ION TRANSPORTER (EUROFUNG)"/>
    <property type="match status" value="1"/>
</dbReference>
<evidence type="ECO:0000313" key="4">
    <source>
        <dbReference type="EMBL" id="KAF2089113.1"/>
    </source>
</evidence>
<evidence type="ECO:0000256" key="3">
    <source>
        <dbReference type="SAM" id="Phobius"/>
    </source>
</evidence>
<dbReference type="Proteomes" id="UP000799776">
    <property type="component" value="Unassembled WGS sequence"/>
</dbReference>
<dbReference type="GO" id="GO:0005886">
    <property type="term" value="C:plasma membrane"/>
    <property type="evidence" value="ECO:0007669"/>
    <property type="project" value="UniProtKB-SubCell"/>
</dbReference>
<feature type="transmembrane region" description="Helical" evidence="3">
    <location>
        <begin position="533"/>
        <end position="553"/>
    </location>
</feature>
<keyword evidence="5" id="KW-1185">Reference proteome</keyword>
<dbReference type="OrthoDB" id="5430812at2759"/>
<dbReference type="SUPFAM" id="SSF143865">
    <property type="entry name" value="CorA soluble domain-like"/>
    <property type="match status" value="1"/>
</dbReference>
<dbReference type="GO" id="GO:0015087">
    <property type="term" value="F:cobalt ion transmembrane transporter activity"/>
    <property type="evidence" value="ECO:0007669"/>
    <property type="project" value="TreeGrafter"/>
</dbReference>
<gene>
    <name evidence="4" type="ORF">K490DRAFT_39089</name>
</gene>
<protein>
    <recommendedName>
        <fullName evidence="6">ADP-ribosylation factor</fullName>
    </recommendedName>
</protein>
<proteinExistence type="predicted"/>
<organism evidence="4 5">
    <name type="scientific">Saccharata proteae CBS 121410</name>
    <dbReference type="NCBI Taxonomy" id="1314787"/>
    <lineage>
        <taxon>Eukaryota</taxon>
        <taxon>Fungi</taxon>
        <taxon>Dikarya</taxon>
        <taxon>Ascomycota</taxon>
        <taxon>Pezizomycotina</taxon>
        <taxon>Dothideomycetes</taxon>
        <taxon>Dothideomycetes incertae sedis</taxon>
        <taxon>Botryosphaeriales</taxon>
        <taxon>Saccharataceae</taxon>
        <taxon>Saccharata</taxon>
    </lineage>
</organism>
<reference evidence="4" key="1">
    <citation type="journal article" date="2020" name="Stud. Mycol.">
        <title>101 Dothideomycetes genomes: a test case for predicting lifestyles and emergence of pathogens.</title>
        <authorList>
            <person name="Haridas S."/>
            <person name="Albert R."/>
            <person name="Binder M."/>
            <person name="Bloem J."/>
            <person name="Labutti K."/>
            <person name="Salamov A."/>
            <person name="Andreopoulos B."/>
            <person name="Baker S."/>
            <person name="Barry K."/>
            <person name="Bills G."/>
            <person name="Bluhm B."/>
            <person name="Cannon C."/>
            <person name="Castanera R."/>
            <person name="Culley D."/>
            <person name="Daum C."/>
            <person name="Ezra D."/>
            <person name="Gonzalez J."/>
            <person name="Henrissat B."/>
            <person name="Kuo A."/>
            <person name="Liang C."/>
            <person name="Lipzen A."/>
            <person name="Lutzoni F."/>
            <person name="Magnuson J."/>
            <person name="Mondo S."/>
            <person name="Nolan M."/>
            <person name="Ohm R."/>
            <person name="Pangilinan J."/>
            <person name="Park H.-J."/>
            <person name="Ramirez L."/>
            <person name="Alfaro M."/>
            <person name="Sun H."/>
            <person name="Tritt A."/>
            <person name="Yoshinaga Y."/>
            <person name="Zwiers L.-H."/>
            <person name="Turgeon B."/>
            <person name="Goodwin S."/>
            <person name="Spatafora J."/>
            <person name="Crous P."/>
            <person name="Grigoriev I."/>
        </authorList>
    </citation>
    <scope>NUCLEOTIDE SEQUENCE</scope>
    <source>
        <strain evidence="4">CBS 121410</strain>
    </source>
</reference>
<feature type="region of interest" description="Disordered" evidence="2">
    <location>
        <begin position="1"/>
        <end position="26"/>
    </location>
</feature>
<feature type="compositionally biased region" description="Low complexity" evidence="2">
    <location>
        <begin position="1"/>
        <end position="16"/>
    </location>
</feature>
<accession>A0A6A5YC76</accession>
<dbReference type="GO" id="GO:0050897">
    <property type="term" value="F:cobalt ion binding"/>
    <property type="evidence" value="ECO:0007669"/>
    <property type="project" value="TreeGrafter"/>
</dbReference>
<evidence type="ECO:0008006" key="6">
    <source>
        <dbReference type="Google" id="ProtNLM"/>
    </source>
</evidence>
<keyword evidence="3" id="KW-0812">Transmembrane</keyword>
<comment type="subcellular location">
    <subcellularLocation>
        <location evidence="1">Cell membrane</location>
        <topology evidence="1">Multi-pass membrane protein</topology>
    </subcellularLocation>
</comment>
<keyword evidence="3" id="KW-1133">Transmembrane helix</keyword>
<dbReference type="PANTHER" id="PTHR46494">
    <property type="entry name" value="CORA FAMILY METAL ION TRANSPORTER (EUROFUNG)"/>
    <property type="match status" value="1"/>
</dbReference>
<dbReference type="AlphaFoldDB" id="A0A6A5YC76"/>
<evidence type="ECO:0000256" key="2">
    <source>
        <dbReference type="SAM" id="MobiDB-lite"/>
    </source>
</evidence>
<dbReference type="GO" id="GO:0000287">
    <property type="term" value="F:magnesium ion binding"/>
    <property type="evidence" value="ECO:0007669"/>
    <property type="project" value="TreeGrafter"/>
</dbReference>
<dbReference type="InterPro" id="IPR045861">
    <property type="entry name" value="CorA_cytoplasmic_dom"/>
</dbReference>
<dbReference type="GO" id="GO:0015095">
    <property type="term" value="F:magnesium ion transmembrane transporter activity"/>
    <property type="evidence" value="ECO:0007669"/>
    <property type="project" value="TreeGrafter"/>
</dbReference>
<sequence length="621" mass="71351">MADESQQQQQQQQQQQPTATAGAPREIPEFYRDLDNDEVLRKIKDFDYAPNFHALQQKAADWRSRNFIIDFGADDAWCGFDLSEDALKSMVTPRRPPECHTRWINIWVPHHQKNLLRVLAEQYDFSPRLYGLMRSDPMRSRKKKPASKTSSSIFSRSLHRHANLQQQNGNASLKVPTFNSASTDPEDQDGTEMTEQAPPDPETRQDLSHYNLVDEVWHWSSVDEGRQYVCLGYNSLYRVDASPGSAVHSKNDSRHARQDLPKGKRIWSWLVLCKDKTIISINEDPFPYAHGDLDACDKATLQSIRRNLLNVFRNVSKAYDVTASAAIAILPIRYRIGATDAETAHSSSDSPGLLFYYLFDDWFTTYSLVARREHQYAAQLNALREAMLHKAELGHIDRLHHIGRQLAVLKRMYEAYEIMIDRVLEKQEATLASLKNSRIIMSAAEADDDDDDEPAATRHNSVAVPEDESLLGVALSSAARNRFKRLKYRTRLYALSEIQECLDMKESLVMMNFNLIAIKESLSVERLTRITLLLAKVTILFMPVSLMTAYFSTQLVDVQWTYQDFWLWFVVVLVLSVLALVVFSFVSGTLEGRMLYVPLNRQIVLTARSLWRRGRRRQKGE</sequence>
<keyword evidence="3" id="KW-0472">Membrane</keyword>
<feature type="transmembrane region" description="Helical" evidence="3">
    <location>
        <begin position="565"/>
        <end position="586"/>
    </location>
</feature>
<feature type="region of interest" description="Disordered" evidence="2">
    <location>
        <begin position="136"/>
        <end position="205"/>
    </location>
</feature>
<feature type="compositionally biased region" description="Polar residues" evidence="2">
    <location>
        <begin position="163"/>
        <end position="183"/>
    </location>
</feature>
<name>A0A6A5YC76_9PEZI</name>
<evidence type="ECO:0000256" key="1">
    <source>
        <dbReference type="ARBA" id="ARBA00004651"/>
    </source>
</evidence>
<dbReference type="EMBL" id="ML978715">
    <property type="protein sequence ID" value="KAF2089113.1"/>
    <property type="molecule type" value="Genomic_DNA"/>
</dbReference>